<name>A0A8H5FXT2_9AGAR</name>
<sequence length="579" mass="66215">MLSVFAVTPSIDDFTILSSQPPSSTPLPAKKVASSTQTSLYSTRMEAAVPSSATIEAFNNSSGNVFVGSHISVVGGNSINHRHDHMHHHHYSYHDHYHTRSLIDMDGDSVFDDFYTIKRANLFMIKQITEDGIYTHANATTTPESSESLIAIKTYNLVRIRGHKDIDSKTDFTSVTYIGPEALTVWKNDFDLYSQHQHSHVVQLFGMTRSSKPALLFHHELIPFCRVLQYRRDFSILASSYLRYRENVDSREAHQVLGGDFHNDHLWLNPCTHHFCFGPEGPGTSAGPYIMSAKSYPFSDQPFPLEKYSSISSLLQHFKTFEIDPFALLADQTLYDYYGNWDLRAYLEFIPAGSVVVECDADFAVIGHFPGAKYRHLYYRENELDAGEWISIRLAREDLVQSFRHQVAYIMKDKHIDTVWLVQANYIVQRFFETYKDPKFVHIRWLDLEIMAKTEAGVDNARALAGPSTVFLLCNKAIGSEDYGPRYFWAFDPLGDIPIPSDPEILKSLGIPNIEFAFQCDGHRFDKALYDELAHCHEFLGFDPDTQDLAKSRAYTLFMPRDEIKFRPMPENMDDLISF</sequence>
<protein>
    <submittedName>
        <fullName evidence="1">Uncharacterized protein</fullName>
    </submittedName>
</protein>
<dbReference type="OrthoDB" id="2953266at2759"/>
<organism evidence="1 2">
    <name type="scientific">Tetrapyrgos nigripes</name>
    <dbReference type="NCBI Taxonomy" id="182062"/>
    <lineage>
        <taxon>Eukaryota</taxon>
        <taxon>Fungi</taxon>
        <taxon>Dikarya</taxon>
        <taxon>Basidiomycota</taxon>
        <taxon>Agaricomycotina</taxon>
        <taxon>Agaricomycetes</taxon>
        <taxon>Agaricomycetidae</taxon>
        <taxon>Agaricales</taxon>
        <taxon>Marasmiineae</taxon>
        <taxon>Marasmiaceae</taxon>
        <taxon>Tetrapyrgos</taxon>
    </lineage>
</organism>
<reference evidence="1 2" key="1">
    <citation type="journal article" date="2020" name="ISME J.">
        <title>Uncovering the hidden diversity of litter-decomposition mechanisms in mushroom-forming fungi.</title>
        <authorList>
            <person name="Floudas D."/>
            <person name="Bentzer J."/>
            <person name="Ahren D."/>
            <person name="Johansson T."/>
            <person name="Persson P."/>
            <person name="Tunlid A."/>
        </authorList>
    </citation>
    <scope>NUCLEOTIDE SEQUENCE [LARGE SCALE GENOMIC DNA]</scope>
    <source>
        <strain evidence="1 2">CBS 291.85</strain>
    </source>
</reference>
<proteinExistence type="predicted"/>
<dbReference type="AlphaFoldDB" id="A0A8H5FXT2"/>
<evidence type="ECO:0000313" key="1">
    <source>
        <dbReference type="EMBL" id="KAF5353126.1"/>
    </source>
</evidence>
<evidence type="ECO:0000313" key="2">
    <source>
        <dbReference type="Proteomes" id="UP000559256"/>
    </source>
</evidence>
<dbReference type="Proteomes" id="UP000559256">
    <property type="component" value="Unassembled WGS sequence"/>
</dbReference>
<accession>A0A8H5FXT2</accession>
<keyword evidence="2" id="KW-1185">Reference proteome</keyword>
<gene>
    <name evidence="1" type="ORF">D9758_008806</name>
</gene>
<comment type="caution">
    <text evidence="1">The sequence shown here is derived from an EMBL/GenBank/DDBJ whole genome shotgun (WGS) entry which is preliminary data.</text>
</comment>
<dbReference type="EMBL" id="JAACJM010000064">
    <property type="protein sequence ID" value="KAF5353126.1"/>
    <property type="molecule type" value="Genomic_DNA"/>
</dbReference>